<organism evidence="1 2">
    <name type="scientific">Streptoalloteichus hindustanus</name>
    <dbReference type="NCBI Taxonomy" id="2017"/>
    <lineage>
        <taxon>Bacteria</taxon>
        <taxon>Bacillati</taxon>
        <taxon>Actinomycetota</taxon>
        <taxon>Actinomycetes</taxon>
        <taxon>Pseudonocardiales</taxon>
        <taxon>Pseudonocardiaceae</taxon>
        <taxon>Streptoalloteichus</taxon>
    </lineage>
</organism>
<reference evidence="1 2" key="1">
    <citation type="submission" date="2016-11" db="EMBL/GenBank/DDBJ databases">
        <authorList>
            <person name="Jaros S."/>
            <person name="Januszkiewicz K."/>
            <person name="Wedrychowicz H."/>
        </authorList>
    </citation>
    <scope>NUCLEOTIDE SEQUENCE [LARGE SCALE GENOMIC DNA]</scope>
    <source>
        <strain evidence="1 2">DSM 44523</strain>
    </source>
</reference>
<dbReference type="OrthoDB" id="5198800at2"/>
<keyword evidence="2" id="KW-1185">Reference proteome</keyword>
<dbReference type="NCBIfam" id="TIGR03544">
    <property type="entry name" value="DivI1A_domain"/>
    <property type="match status" value="2"/>
</dbReference>
<proteinExistence type="predicted"/>
<name>A0A1M5NRZ8_STRHI</name>
<protein>
    <submittedName>
        <fullName evidence="1">DivIVA domain-containing protein</fullName>
    </submittedName>
</protein>
<gene>
    <name evidence="1" type="ORF">SAMN05444320_11691</name>
</gene>
<dbReference type="AlphaFoldDB" id="A0A1M5NRZ8"/>
<dbReference type="Proteomes" id="UP000184501">
    <property type="component" value="Unassembled WGS sequence"/>
</dbReference>
<evidence type="ECO:0000313" key="1">
    <source>
        <dbReference type="EMBL" id="SHG92384.1"/>
    </source>
</evidence>
<dbReference type="Gene3D" id="6.10.250.660">
    <property type="match status" value="2"/>
</dbReference>
<dbReference type="STRING" id="2017.SAMN05444320_11691"/>
<dbReference type="InterPro" id="IPR019933">
    <property type="entry name" value="DivIVA_domain"/>
</dbReference>
<accession>A0A1M5NRZ8</accession>
<evidence type="ECO:0000313" key="2">
    <source>
        <dbReference type="Proteomes" id="UP000184501"/>
    </source>
</evidence>
<sequence length="87" mass="9606">MGVTGDEVRHATFTTTGFGTRGYREREVVDFLGRVADTLDGAGDVTAAQVRDVEFRSTLGRGGFAEDEVDALLDRVERELRAREERA</sequence>
<dbReference type="EMBL" id="FQVN01000016">
    <property type="protein sequence ID" value="SHG92384.1"/>
    <property type="molecule type" value="Genomic_DNA"/>
</dbReference>
<dbReference type="RefSeq" id="WP_073489723.1">
    <property type="nucleotide sequence ID" value="NZ_FQVN01000016.1"/>
</dbReference>